<keyword evidence="4" id="KW-0862">Zinc</keyword>
<gene>
    <name evidence="6" type="primary">andK_3</name>
    <name evidence="6" type="ORF">LOCC1_G007860</name>
</gene>
<evidence type="ECO:0000256" key="1">
    <source>
        <dbReference type="ARBA" id="ARBA00007749"/>
    </source>
</evidence>
<organism evidence="6 7">
    <name type="scientific">Lachnellula occidentalis</name>
    <dbReference type="NCBI Taxonomy" id="215460"/>
    <lineage>
        <taxon>Eukaryota</taxon>
        <taxon>Fungi</taxon>
        <taxon>Dikarya</taxon>
        <taxon>Ascomycota</taxon>
        <taxon>Pezizomycotina</taxon>
        <taxon>Leotiomycetes</taxon>
        <taxon>Helotiales</taxon>
        <taxon>Lachnaceae</taxon>
        <taxon>Lachnellula</taxon>
    </lineage>
</organism>
<dbReference type="OrthoDB" id="10250730at2759"/>
<comment type="similarity">
    <text evidence="1">Belongs to the metallo-beta-lactamase superfamily.</text>
</comment>
<dbReference type="AlphaFoldDB" id="A0A8H8RKK0"/>
<dbReference type="GO" id="GO:0046872">
    <property type="term" value="F:metal ion binding"/>
    <property type="evidence" value="ECO:0007669"/>
    <property type="project" value="UniProtKB-KW"/>
</dbReference>
<dbReference type="EMBL" id="QGMI01000729">
    <property type="protein sequence ID" value="TVY37247.1"/>
    <property type="molecule type" value="Genomic_DNA"/>
</dbReference>
<keyword evidence="6" id="KW-0560">Oxidoreductase</keyword>
<comment type="caution">
    <text evidence="6">The sequence shown here is derived from an EMBL/GenBank/DDBJ whole genome shotgun (WGS) entry which is preliminary data.</text>
</comment>
<feature type="compositionally biased region" description="Low complexity" evidence="5">
    <location>
        <begin position="62"/>
        <end position="71"/>
    </location>
</feature>
<dbReference type="SUPFAM" id="SSF56281">
    <property type="entry name" value="Metallo-hydrolase/oxidoreductase"/>
    <property type="match status" value="1"/>
</dbReference>
<sequence length="376" mass="41297">MSPSALPKSAPDLHIPKSSSTVTVKVIDRPHTRSQHSGPHRPHIHYPRARLPRPLAPPRPLPRLLNRTPIRPQAPLRPRHAQRLAQPRPCLHGHDPRSGPDVTIQIKKDVAEILQDNNVDVQGGAIEAIIWSHWHPDHTGNPALFPPAPPSSSHNFTPGYPTNPAAPLLDADFDGRDVKEVAFSDLHIAGFRAHDFFHDGSFYILDAPGHTIAHICALARVTSNPDTFIFLGADACHHGAEFRPTAYLPLPSQINLGALAVPNHADADACICPGSMFAKLSPSPTPNTPFYRANQAFAHDSVEAHETIEKLELFDATPNVWVVIAHDASLLEPDLGVEFFPSGNINSWKEKGLGEKTRWRFLKDLKRAAEAAQQSM</sequence>
<accession>A0A8H8RKK0</accession>
<dbReference type="GO" id="GO:0016787">
    <property type="term" value="F:hydrolase activity"/>
    <property type="evidence" value="ECO:0007669"/>
    <property type="project" value="UniProtKB-KW"/>
</dbReference>
<dbReference type="GO" id="GO:0004497">
    <property type="term" value="F:monooxygenase activity"/>
    <property type="evidence" value="ECO:0007669"/>
    <property type="project" value="UniProtKB-KW"/>
</dbReference>
<feature type="region of interest" description="Disordered" evidence="5">
    <location>
        <begin position="1"/>
        <end position="98"/>
    </location>
</feature>
<evidence type="ECO:0000313" key="7">
    <source>
        <dbReference type="Proteomes" id="UP000443090"/>
    </source>
</evidence>
<keyword evidence="3" id="KW-0378">Hydrolase</keyword>
<name>A0A8H8RKK0_9HELO</name>
<proteinExistence type="inferred from homology"/>
<evidence type="ECO:0000256" key="3">
    <source>
        <dbReference type="ARBA" id="ARBA00022801"/>
    </source>
</evidence>
<dbReference type="PANTHER" id="PTHR42978:SF5">
    <property type="entry name" value="METALLO-BETA-LACTAMASE DOMAIN-CONTAINING PROTEIN"/>
    <property type="match status" value="1"/>
</dbReference>
<dbReference type="Gene3D" id="3.60.15.10">
    <property type="entry name" value="Ribonuclease Z/Hydroxyacylglutathione hydrolase-like"/>
    <property type="match status" value="1"/>
</dbReference>
<feature type="compositionally biased region" description="Basic residues" evidence="5">
    <location>
        <begin position="32"/>
        <end position="51"/>
    </location>
</feature>
<dbReference type="InterPro" id="IPR051013">
    <property type="entry name" value="MBL_superfamily_lactonases"/>
</dbReference>
<keyword evidence="2" id="KW-0479">Metal-binding</keyword>
<keyword evidence="6" id="KW-0503">Monooxygenase</keyword>
<evidence type="ECO:0000256" key="5">
    <source>
        <dbReference type="SAM" id="MobiDB-lite"/>
    </source>
</evidence>
<protein>
    <submittedName>
        <fullName evidence="6">Cytochrome P450 monooxygenase</fullName>
    </submittedName>
</protein>
<dbReference type="Proteomes" id="UP000443090">
    <property type="component" value="Unassembled WGS sequence"/>
</dbReference>
<dbReference type="PANTHER" id="PTHR42978">
    <property type="entry name" value="QUORUM-QUENCHING LACTONASE YTNP-RELATED-RELATED"/>
    <property type="match status" value="1"/>
</dbReference>
<dbReference type="CDD" id="cd07730">
    <property type="entry name" value="metallo-hydrolase-like_MBL-fold"/>
    <property type="match status" value="1"/>
</dbReference>
<dbReference type="InterPro" id="IPR036866">
    <property type="entry name" value="RibonucZ/Hydroxyglut_hydro"/>
</dbReference>
<reference evidence="6 7" key="1">
    <citation type="submission" date="2018-05" db="EMBL/GenBank/DDBJ databases">
        <title>Genome sequencing and assembly of the regulated plant pathogen Lachnellula willkommii and related sister species for the development of diagnostic species identification markers.</title>
        <authorList>
            <person name="Giroux E."/>
            <person name="Bilodeau G."/>
        </authorList>
    </citation>
    <scope>NUCLEOTIDE SEQUENCE [LARGE SCALE GENOMIC DNA]</scope>
    <source>
        <strain evidence="6 7">CBS 160.35</strain>
    </source>
</reference>
<evidence type="ECO:0000256" key="2">
    <source>
        <dbReference type="ARBA" id="ARBA00022723"/>
    </source>
</evidence>
<evidence type="ECO:0000313" key="6">
    <source>
        <dbReference type="EMBL" id="TVY37247.1"/>
    </source>
</evidence>
<keyword evidence="7" id="KW-1185">Reference proteome</keyword>
<evidence type="ECO:0000256" key="4">
    <source>
        <dbReference type="ARBA" id="ARBA00022833"/>
    </source>
</evidence>